<name>A0AAP5BK37_9BURK</name>
<evidence type="ECO:0000256" key="1">
    <source>
        <dbReference type="ARBA" id="ARBA00022630"/>
    </source>
</evidence>
<evidence type="ECO:0000313" key="7">
    <source>
        <dbReference type="Proteomes" id="UP001209412"/>
    </source>
</evidence>
<comment type="caution">
    <text evidence="6">The sequence shown here is derived from an EMBL/GenBank/DDBJ whole genome shotgun (WGS) entry which is preliminary data.</text>
</comment>
<dbReference type="Pfam" id="PF00072">
    <property type="entry name" value="Response_reg"/>
    <property type="match status" value="1"/>
</dbReference>
<dbReference type="SUPFAM" id="SSF51905">
    <property type="entry name" value="FAD/NAD(P)-binding domain"/>
    <property type="match status" value="1"/>
</dbReference>
<dbReference type="Gene3D" id="3.50.50.60">
    <property type="entry name" value="FAD/NAD(P)-binding domain"/>
    <property type="match status" value="2"/>
</dbReference>
<evidence type="ECO:0000313" key="6">
    <source>
        <dbReference type="EMBL" id="MDQ6411987.1"/>
    </source>
</evidence>
<dbReference type="Proteomes" id="UP001209412">
    <property type="component" value="Unassembled WGS sequence"/>
</dbReference>
<organism evidence="6 8">
    <name type="scientific">Paraburkholderia madseniana</name>
    <dbReference type="NCBI Taxonomy" id="2599607"/>
    <lineage>
        <taxon>Bacteria</taxon>
        <taxon>Pseudomonadati</taxon>
        <taxon>Pseudomonadota</taxon>
        <taxon>Betaproteobacteria</taxon>
        <taxon>Burkholderiales</taxon>
        <taxon>Burkholderiaceae</taxon>
        <taxon>Paraburkholderia</taxon>
    </lineage>
</organism>
<reference evidence="6" key="1">
    <citation type="submission" date="2022-06" db="EMBL/GenBank/DDBJ databases">
        <title>PHB producers.</title>
        <authorList>
            <person name="Besaury L."/>
        </authorList>
    </citation>
    <scope>NUCLEOTIDE SEQUENCE</scope>
    <source>
        <strain evidence="6 7">SEWS6</strain>
    </source>
</reference>
<dbReference type="Proteomes" id="UP001242288">
    <property type="component" value="Unassembled WGS sequence"/>
</dbReference>
<dbReference type="GO" id="GO:0000160">
    <property type="term" value="P:phosphorelay signal transduction system"/>
    <property type="evidence" value="ECO:0007669"/>
    <property type="project" value="InterPro"/>
</dbReference>
<evidence type="ECO:0000256" key="2">
    <source>
        <dbReference type="ARBA" id="ARBA00023002"/>
    </source>
</evidence>
<dbReference type="AlphaFoldDB" id="A0AAP5BK37"/>
<sequence length="555" mass="60143">MEKPVIIAVDDDPAVVGAVARDLRLAYGERYQIVRADSGQAALAAAQELRVQDHPVALFLADQRMPQMSGIEFLEQAMALFPQAKRVLLTAYADTDAAIRAINTVHLDHYLLKPWHPPEQNFYPVLDDLLNDWQASFHPAFQGVRVIDHRWSPQGHQLRDFMARNHIPYRWLDVERNDEADALLDALSPSLRQLPVLIFEDGTVLSRPSSAQLAEQVGISTHSTTPFYDLVIVGGGPAGLAAAVYGASEGLRVAIVEREAPGGQAGTSSHIDNYLGFPAGVSGAELSRRALTQAKRFGAEMILTREVVGLRVEAPYKFVKLSDGAELSCLALVVASGVSYRKLEATGIEELTGAGVYYGAVMAEALACANQDLYVVGAGNSAGQGVMVLSKYARTVTLLCRGPELSSSMSRYLLEQISEMPNIRVRPCTVVEGVAGQGHLAEITLRDLNTDRTEVVPASGLFVFTGAVPCTDWLDGVVERDEHGFLVTGRTLRKDGRRPAPAAWQLEREPFLLETSVPGIFAAGDVRADSIKRVAAAVGEGSISVHFIHQYLANL</sequence>
<feature type="modified residue" description="4-aspartylphosphate" evidence="3">
    <location>
        <position position="62"/>
    </location>
</feature>
<evidence type="ECO:0000313" key="8">
    <source>
        <dbReference type="Proteomes" id="UP001242288"/>
    </source>
</evidence>
<dbReference type="Gene3D" id="3.40.30.10">
    <property type="entry name" value="Glutaredoxin"/>
    <property type="match status" value="1"/>
</dbReference>
<proteinExistence type="predicted"/>
<dbReference type="InterPro" id="IPR011006">
    <property type="entry name" value="CheY-like_superfamily"/>
</dbReference>
<dbReference type="SMART" id="SM00448">
    <property type="entry name" value="REC"/>
    <property type="match status" value="1"/>
</dbReference>
<evidence type="ECO:0000256" key="3">
    <source>
        <dbReference type="PROSITE-ProRule" id="PRU00169"/>
    </source>
</evidence>
<accession>A0AAP5BK37</accession>
<dbReference type="EMBL" id="JAPKHW010000037">
    <property type="protein sequence ID" value="MCX4150169.1"/>
    <property type="molecule type" value="Genomic_DNA"/>
</dbReference>
<dbReference type="RefSeq" id="WP_266260924.1">
    <property type="nucleotide sequence ID" value="NZ_JAMXWF010000037.1"/>
</dbReference>
<dbReference type="InterPro" id="IPR001789">
    <property type="entry name" value="Sig_transdc_resp-reg_receiver"/>
</dbReference>
<evidence type="ECO:0000259" key="4">
    <source>
        <dbReference type="PROSITE" id="PS50110"/>
    </source>
</evidence>
<gene>
    <name evidence="6" type="ORF">NIE36_33140</name>
    <name evidence="5" type="ORF">OSB80_33210</name>
</gene>
<dbReference type="SUPFAM" id="SSF52172">
    <property type="entry name" value="CheY-like"/>
    <property type="match status" value="1"/>
</dbReference>
<keyword evidence="2" id="KW-0560">Oxidoreductase</keyword>
<protein>
    <submittedName>
        <fullName evidence="6">FAD-dependent oxidoreductase</fullName>
    </submittedName>
</protein>
<dbReference type="EMBL" id="JAMXWF010000037">
    <property type="protein sequence ID" value="MDQ6411987.1"/>
    <property type="molecule type" value="Genomic_DNA"/>
</dbReference>
<keyword evidence="7" id="KW-1185">Reference proteome</keyword>
<keyword evidence="3" id="KW-0597">Phosphoprotein</keyword>
<keyword evidence="1" id="KW-0285">Flavoprotein</keyword>
<dbReference type="PRINTS" id="PR00469">
    <property type="entry name" value="PNDRDTASEII"/>
</dbReference>
<dbReference type="InterPro" id="IPR036188">
    <property type="entry name" value="FAD/NAD-bd_sf"/>
</dbReference>
<feature type="domain" description="Response regulatory" evidence="4">
    <location>
        <begin position="5"/>
        <end position="128"/>
    </location>
</feature>
<dbReference type="PROSITE" id="PS50110">
    <property type="entry name" value="RESPONSE_REGULATORY"/>
    <property type="match status" value="1"/>
</dbReference>
<dbReference type="PRINTS" id="PR00368">
    <property type="entry name" value="FADPNR"/>
</dbReference>
<dbReference type="Gene3D" id="3.40.50.2300">
    <property type="match status" value="1"/>
</dbReference>
<dbReference type="PANTHER" id="PTHR48105">
    <property type="entry name" value="THIOREDOXIN REDUCTASE 1-RELATED-RELATED"/>
    <property type="match status" value="1"/>
</dbReference>
<dbReference type="Pfam" id="PF07992">
    <property type="entry name" value="Pyr_redox_2"/>
    <property type="match status" value="1"/>
</dbReference>
<dbReference type="InterPro" id="IPR050097">
    <property type="entry name" value="Ferredoxin-NADP_redctase_2"/>
</dbReference>
<dbReference type="InterPro" id="IPR023753">
    <property type="entry name" value="FAD/NAD-binding_dom"/>
</dbReference>
<dbReference type="GO" id="GO:0016491">
    <property type="term" value="F:oxidoreductase activity"/>
    <property type="evidence" value="ECO:0007669"/>
    <property type="project" value="UniProtKB-KW"/>
</dbReference>
<evidence type="ECO:0000313" key="5">
    <source>
        <dbReference type="EMBL" id="MCX4150169.1"/>
    </source>
</evidence>